<evidence type="ECO:0000259" key="2">
    <source>
        <dbReference type="Pfam" id="PF23598"/>
    </source>
</evidence>
<dbReference type="AlphaFoldDB" id="A0AAV1RVP9"/>
<gene>
    <name evidence="3" type="ORF">DCAF_LOCUS15825</name>
</gene>
<dbReference type="InterPro" id="IPR032675">
    <property type="entry name" value="LRR_dom_sf"/>
</dbReference>
<feature type="domain" description="Disease resistance R13L4/SHOC-2-like LRR" evidence="2">
    <location>
        <begin position="8"/>
        <end position="191"/>
    </location>
</feature>
<organism evidence="3 4">
    <name type="scientific">Dovyalis caffra</name>
    <dbReference type="NCBI Taxonomy" id="77055"/>
    <lineage>
        <taxon>Eukaryota</taxon>
        <taxon>Viridiplantae</taxon>
        <taxon>Streptophyta</taxon>
        <taxon>Embryophyta</taxon>
        <taxon>Tracheophyta</taxon>
        <taxon>Spermatophyta</taxon>
        <taxon>Magnoliopsida</taxon>
        <taxon>eudicotyledons</taxon>
        <taxon>Gunneridae</taxon>
        <taxon>Pentapetalae</taxon>
        <taxon>rosids</taxon>
        <taxon>fabids</taxon>
        <taxon>Malpighiales</taxon>
        <taxon>Salicaceae</taxon>
        <taxon>Flacourtieae</taxon>
        <taxon>Dovyalis</taxon>
    </lineage>
</organism>
<comment type="caution">
    <text evidence="3">The sequence shown here is derived from an EMBL/GenBank/DDBJ whole genome shotgun (WGS) entry which is preliminary data.</text>
</comment>
<dbReference type="PANTHER" id="PTHR15140:SF57">
    <property type="entry name" value="RX N-TERMINAL DOMAIN-CONTAINING PROTEIN"/>
    <property type="match status" value="1"/>
</dbReference>
<protein>
    <recommendedName>
        <fullName evidence="2">Disease resistance R13L4/SHOC-2-like LRR domain-containing protein</fullName>
    </recommendedName>
</protein>
<dbReference type="PANTHER" id="PTHR15140">
    <property type="entry name" value="TUBULIN-SPECIFIC CHAPERONE E"/>
    <property type="match status" value="1"/>
</dbReference>
<sequence length="287" mass="32210">MRKLGIRNLKREHGGYLCTALEKMTHLRSLIVSSIDPRNEILDVQSISSPPLQLPSLRLRGQLEMVPDWISKLHNLAKLRLSFSNLTDGSFKILQTLPNLKYLGLIGAYNGEKIHFEGGGYQKLKFLYLAGLSHLSTMLIDEGALPVLEGLAMGPCPQLKKVPSGFQHLKYLKELSFAGMTKEFTQRLSQQDHEIVRHVPILRYDGIYDPSDERSYAAWQYQVRPAATVGVKIWSASAGRNSVELSVNVSGTWNFVLDIVPDDSMLHKMVCENKNNKISQHGFIGVP</sequence>
<accession>A0AAV1RVP9</accession>
<dbReference type="EMBL" id="CAWUPB010001160">
    <property type="protein sequence ID" value="CAK7340739.1"/>
    <property type="molecule type" value="Genomic_DNA"/>
</dbReference>
<proteinExistence type="predicted"/>
<evidence type="ECO:0000256" key="1">
    <source>
        <dbReference type="ARBA" id="ARBA00022737"/>
    </source>
</evidence>
<dbReference type="Gene3D" id="3.80.10.10">
    <property type="entry name" value="Ribonuclease Inhibitor"/>
    <property type="match status" value="1"/>
</dbReference>
<dbReference type="Pfam" id="PF23598">
    <property type="entry name" value="LRR_14"/>
    <property type="match status" value="1"/>
</dbReference>
<dbReference type="InterPro" id="IPR055414">
    <property type="entry name" value="LRR_R13L4/SHOC2-like"/>
</dbReference>
<dbReference type="Proteomes" id="UP001314170">
    <property type="component" value="Unassembled WGS sequence"/>
</dbReference>
<evidence type="ECO:0000313" key="4">
    <source>
        <dbReference type="Proteomes" id="UP001314170"/>
    </source>
</evidence>
<keyword evidence="1" id="KW-0677">Repeat</keyword>
<evidence type="ECO:0000313" key="3">
    <source>
        <dbReference type="EMBL" id="CAK7340739.1"/>
    </source>
</evidence>
<dbReference type="SUPFAM" id="SSF52058">
    <property type="entry name" value="L domain-like"/>
    <property type="match status" value="1"/>
</dbReference>
<name>A0AAV1RVP9_9ROSI</name>
<keyword evidence="4" id="KW-1185">Reference proteome</keyword>
<reference evidence="3 4" key="1">
    <citation type="submission" date="2024-01" db="EMBL/GenBank/DDBJ databases">
        <authorList>
            <person name="Waweru B."/>
        </authorList>
    </citation>
    <scope>NUCLEOTIDE SEQUENCE [LARGE SCALE GENOMIC DNA]</scope>
</reference>